<keyword evidence="3" id="KW-1185">Reference proteome</keyword>
<feature type="compositionally biased region" description="Polar residues" evidence="1">
    <location>
        <begin position="23"/>
        <end position="36"/>
    </location>
</feature>
<evidence type="ECO:0000313" key="2">
    <source>
        <dbReference type="EMBL" id="EGD73306.1"/>
    </source>
</evidence>
<name>F2U9A3_SALR5</name>
<reference evidence="2" key="1">
    <citation type="submission" date="2009-08" db="EMBL/GenBank/DDBJ databases">
        <title>Annotation of Salpingoeca rosetta.</title>
        <authorList>
            <consortium name="The Broad Institute Genome Sequencing Platform"/>
            <person name="Russ C."/>
            <person name="Cuomo C."/>
            <person name="Burger G."/>
            <person name="Gray M.W."/>
            <person name="Holland P.W.H."/>
            <person name="King N."/>
            <person name="Lang F.B.F."/>
            <person name="Roger A.J."/>
            <person name="Ruiz-Trillo I."/>
            <person name="Young S.K."/>
            <person name="Zeng Q."/>
            <person name="Gargeya S."/>
            <person name="Alvarado L."/>
            <person name="Berlin A."/>
            <person name="Chapman S.B."/>
            <person name="Chen Z."/>
            <person name="Freedman E."/>
            <person name="Gellesch M."/>
            <person name="Goldberg J."/>
            <person name="Griggs A."/>
            <person name="Gujja S."/>
            <person name="Heilman E."/>
            <person name="Heiman D."/>
            <person name="Howarth C."/>
            <person name="Mehta T."/>
            <person name="Neiman D."/>
            <person name="Pearson M."/>
            <person name="Roberts A."/>
            <person name="Saif S."/>
            <person name="Shea T."/>
            <person name="Shenoy N."/>
            <person name="Sisk P."/>
            <person name="Stolte C."/>
            <person name="Sykes S."/>
            <person name="White J."/>
            <person name="Yandava C."/>
            <person name="Haas B."/>
            <person name="Nusbaum C."/>
            <person name="Birren B."/>
        </authorList>
    </citation>
    <scope>NUCLEOTIDE SEQUENCE [LARGE SCALE GENOMIC DNA]</scope>
    <source>
        <strain evidence="2">ATCC 50818</strain>
    </source>
</reference>
<dbReference type="Proteomes" id="UP000007799">
    <property type="component" value="Unassembled WGS sequence"/>
</dbReference>
<evidence type="ECO:0008006" key="4">
    <source>
        <dbReference type="Google" id="ProtNLM"/>
    </source>
</evidence>
<dbReference type="GeneID" id="16074916"/>
<evidence type="ECO:0000256" key="1">
    <source>
        <dbReference type="SAM" id="MobiDB-lite"/>
    </source>
</evidence>
<feature type="region of interest" description="Disordered" evidence="1">
    <location>
        <begin position="468"/>
        <end position="513"/>
    </location>
</feature>
<dbReference type="AlphaFoldDB" id="F2U9A3"/>
<feature type="region of interest" description="Disordered" evidence="1">
    <location>
        <begin position="11"/>
        <end position="36"/>
    </location>
</feature>
<dbReference type="InterPro" id="IPR035897">
    <property type="entry name" value="Toll_tir_struct_dom_sf"/>
</dbReference>
<protein>
    <recommendedName>
        <fullName evidence="4">SAM domain-containing protein</fullName>
    </recommendedName>
</protein>
<sequence length="603" mass="66961">MESTKLELQLVPARANSGHGDNDASQSKGNSPEHQQHQQYLVPAILPMTIRHSSSTMESVTLSTTAAQQVNPYLGFEEKTAYVTFRLKQFKTEASVRVEDAQHASFLPEGLFTVVLAHVMTHAQHGASQQPKLSRTHAVCFMESTKLELQLVPAVGGIKMKIRSAQPRAMLHMLHTMISEAARERYPELKSSLLLPYDDKTLLFFEDVLHHHKSKQDMWVDEQLLPPDDLVAKYGRLLPVLGLQDKYDVFISYRQRASSGLVMALHPRLEQRNLVAFLDANNLETGLNFKLSFMTAIGLSLVACPIVSAATIMQMRQLQHSDYCDNVLLEWMTMLALHEHQRKHGGRGEGEATDLIRLRRVVPVIVGSAWHNVNDSSMSRAEMSEYDSFDAMKRLAMTLPDAVSKQTAAALDQYFTQVLHLPPPRPHKSVREAVWSLFDIDAVTALDAGVDRTSQLRDIAEKVRRVVVSARSEEQTGRGPATARRSTQFSQPIQPSEPAAPQPPQAPQSPSPQEAGIVFDAEFEEWLSTNKLLPHVQGALHQVGAADFDMLTVLVDTGVVGADKLQEMGVRAGPAHLFMQRFDEHRAAADVQNKEGGGCCALM</sequence>
<dbReference type="EMBL" id="GL832965">
    <property type="protein sequence ID" value="EGD73306.1"/>
    <property type="molecule type" value="Genomic_DNA"/>
</dbReference>
<dbReference type="Gene3D" id="3.40.50.10140">
    <property type="entry name" value="Toll/interleukin-1 receptor homology (TIR) domain"/>
    <property type="match status" value="1"/>
</dbReference>
<evidence type="ECO:0000313" key="3">
    <source>
        <dbReference type="Proteomes" id="UP000007799"/>
    </source>
</evidence>
<dbReference type="InParanoid" id="F2U9A3"/>
<proteinExistence type="predicted"/>
<dbReference type="RefSeq" id="XP_004994337.1">
    <property type="nucleotide sequence ID" value="XM_004994280.1"/>
</dbReference>
<organism evidence="3">
    <name type="scientific">Salpingoeca rosetta (strain ATCC 50818 / BSB-021)</name>
    <dbReference type="NCBI Taxonomy" id="946362"/>
    <lineage>
        <taxon>Eukaryota</taxon>
        <taxon>Choanoflagellata</taxon>
        <taxon>Craspedida</taxon>
        <taxon>Salpingoecidae</taxon>
        <taxon>Salpingoeca</taxon>
    </lineage>
</organism>
<gene>
    <name evidence="2" type="ORF">PTSG_05022</name>
</gene>
<dbReference type="SUPFAM" id="SSF52200">
    <property type="entry name" value="Toll/Interleukin receptor TIR domain"/>
    <property type="match status" value="1"/>
</dbReference>
<dbReference type="KEGG" id="sre:PTSG_05022"/>
<feature type="compositionally biased region" description="Pro residues" evidence="1">
    <location>
        <begin position="498"/>
        <end position="510"/>
    </location>
</feature>
<accession>F2U9A3</accession>